<sequence>MIFMKYARRRKGLLRDQNIQSRVFSSQCGLYNAKGIIFEVFETKLTSELYITNELKKTKIYNRDLVIKSLESSLIKTDIIDKLKGQE</sequence>
<organism evidence="1 2">
    <name type="scientific">Diversispora epigaea</name>
    <dbReference type="NCBI Taxonomy" id="1348612"/>
    <lineage>
        <taxon>Eukaryota</taxon>
        <taxon>Fungi</taxon>
        <taxon>Fungi incertae sedis</taxon>
        <taxon>Mucoromycota</taxon>
        <taxon>Glomeromycotina</taxon>
        <taxon>Glomeromycetes</taxon>
        <taxon>Diversisporales</taxon>
        <taxon>Diversisporaceae</taxon>
        <taxon>Diversispora</taxon>
    </lineage>
</organism>
<comment type="caution">
    <text evidence="1">The sequence shown here is derived from an EMBL/GenBank/DDBJ whole genome shotgun (WGS) entry which is preliminary data.</text>
</comment>
<name>A0A397IFN0_9GLOM</name>
<dbReference type="AlphaFoldDB" id="A0A397IFN0"/>
<protein>
    <submittedName>
        <fullName evidence="1">Uncharacterized protein</fullName>
    </submittedName>
</protein>
<evidence type="ECO:0000313" key="1">
    <source>
        <dbReference type="EMBL" id="RHZ74565.1"/>
    </source>
</evidence>
<evidence type="ECO:0000313" key="2">
    <source>
        <dbReference type="Proteomes" id="UP000266861"/>
    </source>
</evidence>
<gene>
    <name evidence="1" type="ORF">Glove_221g85</name>
</gene>
<reference evidence="1 2" key="1">
    <citation type="submission" date="2018-08" db="EMBL/GenBank/DDBJ databases">
        <title>Genome and evolution of the arbuscular mycorrhizal fungus Diversispora epigaea (formerly Glomus versiforme) and its bacterial endosymbionts.</title>
        <authorList>
            <person name="Sun X."/>
            <person name="Fei Z."/>
            <person name="Harrison M."/>
        </authorList>
    </citation>
    <scope>NUCLEOTIDE SEQUENCE [LARGE SCALE GENOMIC DNA]</scope>
    <source>
        <strain evidence="1 2">IT104</strain>
    </source>
</reference>
<dbReference type="EMBL" id="PQFF01000206">
    <property type="protein sequence ID" value="RHZ74565.1"/>
    <property type="molecule type" value="Genomic_DNA"/>
</dbReference>
<proteinExistence type="predicted"/>
<accession>A0A397IFN0</accession>
<dbReference type="Proteomes" id="UP000266861">
    <property type="component" value="Unassembled WGS sequence"/>
</dbReference>
<keyword evidence="2" id="KW-1185">Reference proteome</keyword>